<dbReference type="PROSITE" id="PS51257">
    <property type="entry name" value="PROKAR_LIPOPROTEIN"/>
    <property type="match status" value="1"/>
</dbReference>
<evidence type="ECO:0000313" key="2">
    <source>
        <dbReference type="EMBL" id="PIK54279.1"/>
    </source>
</evidence>
<sequence length="99" mass="11818">MKLLLVIAVCVLFACNVYGATYYYELPDGVECEQSSWVDVDRCQECYCSGGEQYCHDIYPNELADFPNSWKYERVLKDCRWKFVRKPRWQIQCERIPQN</sequence>
<protein>
    <submittedName>
        <fullName evidence="2">Uncharacterized protein</fullName>
    </submittedName>
</protein>
<accession>A0A2G8L1Y1</accession>
<reference evidence="2 3" key="1">
    <citation type="journal article" date="2017" name="PLoS Biol.">
        <title>The sea cucumber genome provides insights into morphological evolution and visceral regeneration.</title>
        <authorList>
            <person name="Zhang X."/>
            <person name="Sun L."/>
            <person name="Yuan J."/>
            <person name="Sun Y."/>
            <person name="Gao Y."/>
            <person name="Zhang L."/>
            <person name="Li S."/>
            <person name="Dai H."/>
            <person name="Hamel J.F."/>
            <person name="Liu C."/>
            <person name="Yu Y."/>
            <person name="Liu S."/>
            <person name="Lin W."/>
            <person name="Guo K."/>
            <person name="Jin S."/>
            <person name="Xu P."/>
            <person name="Storey K.B."/>
            <person name="Huan P."/>
            <person name="Zhang T."/>
            <person name="Zhou Y."/>
            <person name="Zhang J."/>
            <person name="Lin C."/>
            <person name="Li X."/>
            <person name="Xing L."/>
            <person name="Huo D."/>
            <person name="Sun M."/>
            <person name="Wang L."/>
            <person name="Mercier A."/>
            <person name="Li F."/>
            <person name="Yang H."/>
            <person name="Xiang J."/>
        </authorList>
    </citation>
    <scope>NUCLEOTIDE SEQUENCE [LARGE SCALE GENOMIC DNA]</scope>
    <source>
        <strain evidence="2">Shaxun</strain>
        <tissue evidence="2">Muscle</tissue>
    </source>
</reference>
<gene>
    <name evidence="2" type="ORF">BSL78_08807</name>
</gene>
<keyword evidence="3" id="KW-1185">Reference proteome</keyword>
<feature type="chain" id="PRO_5013943319" evidence="1">
    <location>
        <begin position="20"/>
        <end position="99"/>
    </location>
</feature>
<evidence type="ECO:0000313" key="3">
    <source>
        <dbReference type="Proteomes" id="UP000230750"/>
    </source>
</evidence>
<name>A0A2G8L1Y1_STIJA</name>
<feature type="signal peptide" evidence="1">
    <location>
        <begin position="1"/>
        <end position="19"/>
    </location>
</feature>
<keyword evidence="1" id="KW-0732">Signal</keyword>
<dbReference type="AlphaFoldDB" id="A0A2G8L1Y1"/>
<organism evidence="2 3">
    <name type="scientific">Stichopus japonicus</name>
    <name type="common">Sea cucumber</name>
    <dbReference type="NCBI Taxonomy" id="307972"/>
    <lineage>
        <taxon>Eukaryota</taxon>
        <taxon>Metazoa</taxon>
        <taxon>Echinodermata</taxon>
        <taxon>Eleutherozoa</taxon>
        <taxon>Echinozoa</taxon>
        <taxon>Holothuroidea</taxon>
        <taxon>Aspidochirotacea</taxon>
        <taxon>Aspidochirotida</taxon>
        <taxon>Stichopodidae</taxon>
        <taxon>Apostichopus</taxon>
    </lineage>
</organism>
<evidence type="ECO:0000256" key="1">
    <source>
        <dbReference type="SAM" id="SignalP"/>
    </source>
</evidence>
<dbReference type="EMBL" id="MRZV01000255">
    <property type="protein sequence ID" value="PIK54279.1"/>
    <property type="molecule type" value="Genomic_DNA"/>
</dbReference>
<dbReference type="Proteomes" id="UP000230750">
    <property type="component" value="Unassembled WGS sequence"/>
</dbReference>
<proteinExistence type="predicted"/>
<comment type="caution">
    <text evidence="2">The sequence shown here is derived from an EMBL/GenBank/DDBJ whole genome shotgun (WGS) entry which is preliminary data.</text>
</comment>